<evidence type="ECO:0000256" key="16">
    <source>
        <dbReference type="ARBA" id="ARBA00076095"/>
    </source>
</evidence>
<feature type="compositionally biased region" description="Basic and acidic residues" evidence="18">
    <location>
        <begin position="870"/>
        <end position="893"/>
    </location>
</feature>
<evidence type="ECO:0000256" key="15">
    <source>
        <dbReference type="ARBA" id="ARBA00064578"/>
    </source>
</evidence>
<feature type="region of interest" description="Disordered" evidence="18">
    <location>
        <begin position="1140"/>
        <end position="1206"/>
    </location>
</feature>
<evidence type="ECO:0000256" key="14">
    <source>
        <dbReference type="ARBA" id="ARBA00029496"/>
    </source>
</evidence>
<reference evidence="21 22" key="1">
    <citation type="submission" date="2019-09" db="EMBL/GenBank/DDBJ databases">
        <title>Bird 10,000 Genomes (B10K) Project - Family phase.</title>
        <authorList>
            <person name="Zhang G."/>
        </authorList>
    </citation>
    <scope>NUCLEOTIDE SEQUENCE [LARGE SCALE GENOMIC DNA]</scope>
    <source>
        <strain evidence="21">B10K-DU-009-04</strain>
        <tissue evidence="21">Mixed tissue sample</tissue>
    </source>
</reference>
<name>A0A7L0SWL0_PODPO</name>
<dbReference type="Pfam" id="PF00651">
    <property type="entry name" value="BTB"/>
    <property type="match status" value="1"/>
</dbReference>
<dbReference type="Proteomes" id="UP000555275">
    <property type="component" value="Unassembled WGS sequence"/>
</dbReference>
<comment type="similarity">
    <text evidence="2">Belongs to the SLX4 family.</text>
</comment>
<feature type="region of interest" description="Disordered" evidence="18">
    <location>
        <begin position="22"/>
        <end position="57"/>
    </location>
</feature>
<keyword evidence="3" id="KW-1017">Isopeptide bond</keyword>
<sequence length="1676" mass="183720">AGSRLRVAELVVERMQQFKRVAPEQLKLSTDDNLPKSVASGDFPDESQEQNPPENGSLVFSLRSSLPFLPGTHHLPSIEHDGALALALQQETKEEALASLEDVGLFFCQICQKDLSAMNTTRREQHVNRCLDELEEAQMSSKPLVPECPICGKQFQTPQSRVSHLKRCAVEMDVPPKLLLQAVQLQVSSLGDAPLQCPSNQPSRPKRKGSSKEDSKKMQKRAKMETKDEDLLVAMAMSRSLLEQEKQEQAKSVTNVKLVAALPIKWKPGSEKKRRKRGPTAPPPLLLQDPEKVRKRIQERVAMLLAEEVEFPPTPQLPSSRILEDESGKATWLLPLSKSKECFLWNISALTGPCDPEVFYTAALTPPIVPWKPVQNHKPENPLPSVGSNQPKLSQQIQPDLISHEPTCAEVGGQTSDESKSGPEGDGQFLSRSQKDGQTLQDLVELAGEGLTLTQWNLDVARVQAAEQPGEELTSSDTPQSGFVPPSEEKSLLMSSCKRSSLRLLAEDFSAMVNNPHFSDVQFQVDSGEVLYAHMFVLYARCPQAVQVVHSQGFLVEEDGNAQTRRVLLSDVTGEAVSAFLRYLYAADAHIPAGVLPQVGALAARFGVRELMAKCGNNTGESQVSSGVDSEEDLISVRDDKDCEDRAENFQDLLKSMWVGEDEEEVAMLNSECQKEDDNGVGEEELEEIYEFAATQRKMAQGETEVSEGTDCSTCSDTEAAHGTNQQTEEEEVKRSESASTTFVLHHGEPQKWDVASHGAAANEGKTIRSKSSQVSREGADSCENRFPSFHGDTKISGSFERLFSSPQDCCEPSPTEEGIREHINVNDSRLYSKSQKDLSPCRNGFYGSPSPKPYASLFPAVGSSPASPKSERKFAREHMSTPKQNKKEKSLPSDDILFQKANELDTASRNDNTICPAELPDVDLNKHTHVSVLSSLAIRTQDAAAQENKEGDVIVLSSDDEMEFQQDKKSPESGCALMKMEIPGKLKCANIEEGPEIPKPEPNSSVTEAEQRSTQVSIGITDTMHRSDDVKASTELPLGRQIDACTESKRSPNLSPEKRLGHEMSPGTDSSWLVPDTPVLSRSRSFSTQTQVTSINSLKNPGSKLSTENLAAGNSNHEMSGNLIKVCETTLSDKHLPMETSANERSPSSSPAAGSFPKNSPPVSPVDPVLLSPGHTNTKSQCAKSSLLSKPVPPCHEQTSEDKTNISVVEVEDSEKEISLRSVSSSVLLCDEPPIPIDDCWHVEYLSPVRGNSQDSNQGSHTKTSTASSPKPDSWRDQWESPVDVQEIKGSTPLRGSPVGRRTTLLCLEKSPIEACSSAGGRPSYLDSRIWDDWNGEEEEDEFPEVLPLSQRLSAAAGACQTDPVKTPEPSCQENDRPPGTPMTPMPAYSIMETPQLKKELSRFGVRALPRRQMVLKLKEIFQYTHRDVDSDFEDELPSSQPPPHKSPAKRCRQPKANQTAGGKRANASRAVGKRKQVATASSVLPVGRAGDDLVGSSETGCAAPKEGTKMTHHPEGAKEQKRSSVSPERWSLVADGDEPMFSASQESAVSLVDGSDISFGSQSSFVNGFEACAFSPEEEDKELPASQAAAQEEEKLEAVRCYIRSNTALYHKILFYEPIELAALHTELKQNGIKISKAKLLDFLDAHCITFTTAGARKEKEQKRKGNKKRGRRY</sequence>
<feature type="region of interest" description="Disordered" evidence="18">
    <location>
        <begin position="373"/>
        <end position="432"/>
    </location>
</feature>
<evidence type="ECO:0000313" key="22">
    <source>
        <dbReference type="Proteomes" id="UP000555275"/>
    </source>
</evidence>
<dbReference type="GO" id="GO:0004519">
    <property type="term" value="F:endonuclease activity"/>
    <property type="evidence" value="ECO:0007669"/>
    <property type="project" value="UniProtKB-KW"/>
</dbReference>
<feature type="region of interest" description="Disordered" evidence="18">
    <location>
        <begin position="859"/>
        <end position="895"/>
    </location>
</feature>
<dbReference type="EMBL" id="VXAO01000405">
    <property type="protein sequence ID" value="NXL46995.1"/>
    <property type="molecule type" value="Genomic_DNA"/>
</dbReference>
<evidence type="ECO:0000313" key="21">
    <source>
        <dbReference type="EMBL" id="NXL46995.1"/>
    </source>
</evidence>
<evidence type="ECO:0000256" key="7">
    <source>
        <dbReference type="ARBA" id="ARBA00022763"/>
    </source>
</evidence>
<dbReference type="CDD" id="cd18288">
    <property type="entry name" value="BTB_POZ_BTBD12_SLX4"/>
    <property type="match status" value="1"/>
</dbReference>
<dbReference type="OrthoDB" id="5576441at2759"/>
<organism evidence="21 22">
    <name type="scientific">Podilymbus podiceps</name>
    <name type="common">Pied-billed grebe</name>
    <dbReference type="NCBI Taxonomy" id="9252"/>
    <lineage>
        <taxon>Eukaryota</taxon>
        <taxon>Metazoa</taxon>
        <taxon>Chordata</taxon>
        <taxon>Craniata</taxon>
        <taxon>Vertebrata</taxon>
        <taxon>Euteleostomi</taxon>
        <taxon>Archelosauria</taxon>
        <taxon>Archosauria</taxon>
        <taxon>Dinosauria</taxon>
        <taxon>Saurischia</taxon>
        <taxon>Theropoda</taxon>
        <taxon>Coelurosauria</taxon>
        <taxon>Aves</taxon>
        <taxon>Neognathae</taxon>
        <taxon>Neoaves</taxon>
        <taxon>Mirandornithes</taxon>
        <taxon>Podicipediformes</taxon>
        <taxon>Podicipedidae</taxon>
        <taxon>Podilymbus</taxon>
    </lineage>
</organism>
<feature type="compositionally biased region" description="Polar residues" evidence="18">
    <location>
        <begin position="1081"/>
        <end position="1106"/>
    </location>
</feature>
<comment type="subcellular location">
    <subcellularLocation>
        <location evidence="1">Nucleus</location>
    </subcellularLocation>
</comment>
<evidence type="ECO:0000256" key="11">
    <source>
        <dbReference type="ARBA" id="ARBA00023172"/>
    </source>
</evidence>
<feature type="non-terminal residue" evidence="21">
    <location>
        <position position="1"/>
    </location>
</feature>
<proteinExistence type="inferred from homology"/>
<feature type="region of interest" description="Disordered" evidence="18">
    <location>
        <begin position="467"/>
        <end position="489"/>
    </location>
</feature>
<keyword evidence="10" id="KW-0832">Ubl conjugation</keyword>
<dbReference type="GO" id="GO:0006260">
    <property type="term" value="P:DNA replication"/>
    <property type="evidence" value="ECO:0007669"/>
    <property type="project" value="InterPro"/>
</dbReference>
<dbReference type="GO" id="GO:0000712">
    <property type="term" value="P:resolution of meiotic recombination intermediates"/>
    <property type="evidence" value="ECO:0007669"/>
    <property type="project" value="TreeGrafter"/>
</dbReference>
<dbReference type="GO" id="GO:0003677">
    <property type="term" value="F:DNA binding"/>
    <property type="evidence" value="ECO:0007669"/>
    <property type="project" value="InterPro"/>
</dbReference>
<feature type="compositionally biased region" description="Basic and acidic residues" evidence="18">
    <location>
        <begin position="1047"/>
        <end position="1063"/>
    </location>
</feature>
<dbReference type="GO" id="GO:0033557">
    <property type="term" value="C:Slx1-Slx4 complex"/>
    <property type="evidence" value="ECO:0007669"/>
    <property type="project" value="InterPro"/>
</dbReference>
<evidence type="ECO:0000256" key="8">
    <source>
        <dbReference type="ARBA" id="ARBA00022771"/>
    </source>
</evidence>
<dbReference type="InterPro" id="IPR000210">
    <property type="entry name" value="BTB/POZ_dom"/>
</dbReference>
<feature type="region of interest" description="Disordered" evidence="18">
    <location>
        <begin position="1362"/>
        <end position="1381"/>
    </location>
</feature>
<dbReference type="InterPro" id="IPR006642">
    <property type="entry name" value="Rad18_UBZ4"/>
</dbReference>
<evidence type="ECO:0000256" key="6">
    <source>
        <dbReference type="ARBA" id="ARBA00022737"/>
    </source>
</evidence>
<evidence type="ECO:0000256" key="3">
    <source>
        <dbReference type="ARBA" id="ARBA00022499"/>
    </source>
</evidence>
<keyword evidence="4" id="KW-0597">Phosphoprotein</keyword>
<feature type="compositionally biased region" description="Polar residues" evidence="18">
    <location>
        <begin position="1251"/>
        <end position="1272"/>
    </location>
</feature>
<keyword evidence="21" id="KW-0378">Hydrolase</keyword>
<dbReference type="SUPFAM" id="SSF54695">
    <property type="entry name" value="POZ domain"/>
    <property type="match status" value="1"/>
</dbReference>
<dbReference type="CDD" id="cd22999">
    <property type="entry name" value="SAP_SLX4"/>
    <property type="match status" value="1"/>
</dbReference>
<evidence type="ECO:0000256" key="2">
    <source>
        <dbReference type="ARBA" id="ARBA00006661"/>
    </source>
</evidence>
<feature type="domain" description="BTB" evidence="19">
    <location>
        <begin position="519"/>
        <end position="593"/>
    </location>
</feature>
<evidence type="ECO:0000256" key="10">
    <source>
        <dbReference type="ARBA" id="ARBA00022843"/>
    </source>
</evidence>
<gene>
    <name evidence="21" type="primary">Slx4</name>
    <name evidence="21" type="ORF">PODPOD_R05876</name>
</gene>
<evidence type="ECO:0000256" key="18">
    <source>
        <dbReference type="SAM" id="MobiDB-lite"/>
    </source>
</evidence>
<dbReference type="GO" id="GO:0008270">
    <property type="term" value="F:zinc ion binding"/>
    <property type="evidence" value="ECO:0007669"/>
    <property type="project" value="UniProtKB-KW"/>
</dbReference>
<dbReference type="PROSITE" id="PS51908">
    <property type="entry name" value="ZF_UBZ4"/>
    <property type="match status" value="1"/>
</dbReference>
<keyword evidence="21" id="KW-0255">Endonuclease</keyword>
<feature type="compositionally biased region" description="Polar residues" evidence="18">
    <location>
        <begin position="710"/>
        <end position="727"/>
    </location>
</feature>
<dbReference type="GO" id="GO:0090656">
    <property type="term" value="P:t-circle formation"/>
    <property type="evidence" value="ECO:0007669"/>
    <property type="project" value="UniProtKB-ARBA"/>
</dbReference>
<feature type="region of interest" description="Disordered" evidence="18">
    <location>
        <begin position="192"/>
        <end position="228"/>
    </location>
</feature>
<comment type="caution">
    <text evidence="21">The sequence shown here is derived from an EMBL/GenBank/DDBJ whole genome shotgun (WGS) entry which is preliminary data.</text>
</comment>
<keyword evidence="9" id="KW-0862">Zinc</keyword>
<keyword evidence="12 17" id="KW-0234">DNA repair</keyword>
<dbReference type="FunFam" id="3.30.710.10:FF:000116">
    <property type="entry name" value="SLX4 structure-specific endonuclease subunit"/>
    <property type="match status" value="1"/>
</dbReference>
<evidence type="ECO:0000256" key="1">
    <source>
        <dbReference type="ARBA" id="ARBA00004123"/>
    </source>
</evidence>
<feature type="compositionally biased region" description="Basic and acidic residues" evidence="18">
    <location>
        <begin position="1024"/>
        <end position="1033"/>
    </location>
</feature>
<evidence type="ECO:0000256" key="9">
    <source>
        <dbReference type="ARBA" id="ARBA00022833"/>
    </source>
</evidence>
<evidence type="ECO:0000256" key="13">
    <source>
        <dbReference type="ARBA" id="ARBA00023242"/>
    </source>
</evidence>
<dbReference type="InterPro" id="IPR011333">
    <property type="entry name" value="SKP1/BTB/POZ_sf"/>
</dbReference>
<feature type="compositionally biased region" description="Polar residues" evidence="18">
    <location>
        <begin position="386"/>
        <end position="398"/>
    </location>
</feature>
<keyword evidence="6" id="KW-0677">Repeat</keyword>
<evidence type="ECO:0000256" key="5">
    <source>
        <dbReference type="ARBA" id="ARBA00022723"/>
    </source>
</evidence>
<keyword evidence="11" id="KW-0233">DNA recombination</keyword>
<feature type="region of interest" description="Disordered" evidence="18">
    <location>
        <begin position="757"/>
        <end position="789"/>
    </location>
</feature>
<feature type="non-terminal residue" evidence="21">
    <location>
        <position position="1676"/>
    </location>
</feature>
<keyword evidence="21" id="KW-0540">Nuclease</keyword>
<feature type="compositionally biased region" description="Low complexity" evidence="18">
    <location>
        <begin position="1147"/>
        <end position="1156"/>
    </location>
</feature>
<feature type="region of interest" description="Disordered" evidence="18">
    <location>
        <begin position="700"/>
        <end position="741"/>
    </location>
</feature>
<evidence type="ECO:0000256" key="4">
    <source>
        <dbReference type="ARBA" id="ARBA00022553"/>
    </source>
</evidence>
<feature type="region of interest" description="Disordered" evidence="18">
    <location>
        <begin position="994"/>
        <end position="1106"/>
    </location>
</feature>
<feature type="compositionally biased region" description="Basic and acidic residues" evidence="18">
    <location>
        <begin position="210"/>
        <end position="228"/>
    </location>
</feature>
<dbReference type="InterPro" id="IPR018574">
    <property type="entry name" value="Structure-sp_endonuc_su_Slx4"/>
</dbReference>
<feature type="domain" description="UBZ4-type" evidence="20">
    <location>
        <begin position="105"/>
        <end position="135"/>
    </location>
</feature>
<dbReference type="PANTHER" id="PTHR21541">
    <property type="entry name" value="BTB POZ DOMAIN CONTAINING 12"/>
    <property type="match status" value="1"/>
</dbReference>
<accession>A0A7L0SWL0</accession>
<feature type="region of interest" description="Disordered" evidence="18">
    <location>
        <begin position="1433"/>
        <end position="1530"/>
    </location>
</feature>
<evidence type="ECO:0000259" key="20">
    <source>
        <dbReference type="PROSITE" id="PS51908"/>
    </source>
</evidence>
<feature type="compositionally biased region" description="Polar residues" evidence="18">
    <location>
        <begin position="1175"/>
        <end position="1189"/>
    </location>
</feature>
<feature type="compositionally biased region" description="Basic and acidic residues" evidence="18">
    <location>
        <begin position="1508"/>
        <end position="1524"/>
    </location>
</feature>
<evidence type="ECO:0000256" key="12">
    <source>
        <dbReference type="ARBA" id="ARBA00023204"/>
    </source>
</evidence>
<evidence type="ECO:0000256" key="17">
    <source>
        <dbReference type="PROSITE-ProRule" id="PRU01256"/>
    </source>
</evidence>
<dbReference type="GO" id="GO:0006281">
    <property type="term" value="P:DNA repair"/>
    <property type="evidence" value="ECO:0007669"/>
    <property type="project" value="UniProtKB-KW"/>
</dbReference>
<feature type="compositionally biased region" description="Polar residues" evidence="18">
    <location>
        <begin position="1004"/>
        <end position="1021"/>
    </location>
</feature>
<evidence type="ECO:0000259" key="19">
    <source>
        <dbReference type="PROSITE" id="PS50097"/>
    </source>
</evidence>
<dbReference type="PANTHER" id="PTHR21541:SF3">
    <property type="entry name" value="STRUCTURE-SPECIFIC ENDONUCLEASE SUBUNIT SLX4"/>
    <property type="match status" value="1"/>
</dbReference>
<feature type="region of interest" description="Disordered" evidence="18">
    <location>
        <begin position="268"/>
        <end position="287"/>
    </location>
</feature>
<dbReference type="Gene3D" id="3.30.710.10">
    <property type="entry name" value="Potassium Channel Kv1.1, Chain A"/>
    <property type="match status" value="1"/>
</dbReference>
<protein>
    <recommendedName>
        <fullName evidence="14">Structure-specific endonuclease subunit SLX4</fullName>
    </recommendedName>
    <alternativeName>
        <fullName evidence="16">BTB/POZ domain-containing protein 12</fullName>
    </alternativeName>
</protein>
<dbReference type="Pfam" id="PF09494">
    <property type="entry name" value="Slx4"/>
    <property type="match status" value="1"/>
</dbReference>
<dbReference type="PROSITE" id="PS50097">
    <property type="entry name" value="BTB"/>
    <property type="match status" value="1"/>
</dbReference>
<feature type="region of interest" description="Disordered" evidence="18">
    <location>
        <begin position="1251"/>
        <end position="1300"/>
    </location>
</feature>
<keyword evidence="22" id="KW-1185">Reference proteome</keyword>
<keyword evidence="5" id="KW-0479">Metal-binding</keyword>
<keyword evidence="7 17" id="KW-0227">DNA damage</keyword>
<comment type="subunit">
    <text evidence="15">Forms a heterodimer with SLX1A/GIYD1. Interacts with ERCC4/XPF; catalytic subunit of the ERCC4-ERCC1 endonuclease. Interacts with MUS81; catalytic subunit of the MUS81-EME1 endonuclease. Interacts with MSH2; component of the MSH2-MSH3 mismatch repair complex. Interacts with TERF2-TERF2IP. Interacts with PLK1 and SLX4IP.</text>
</comment>
<dbReference type="SMART" id="SM00225">
    <property type="entry name" value="BTB"/>
    <property type="match status" value="1"/>
</dbReference>
<dbReference type="GO" id="GO:0032206">
    <property type="term" value="P:positive regulation of telomere maintenance"/>
    <property type="evidence" value="ECO:0007669"/>
    <property type="project" value="UniProtKB-ARBA"/>
</dbReference>
<keyword evidence="13" id="KW-0539">Nucleus</keyword>
<keyword evidence="8 17" id="KW-0863">Zinc-finger</keyword>